<evidence type="ECO:0000313" key="2">
    <source>
        <dbReference type="EMBL" id="OAB77073.1"/>
    </source>
</evidence>
<gene>
    <name evidence="2" type="ORF">PNBC_06705</name>
</gene>
<comment type="caution">
    <text evidence="2">The sequence shown here is derived from an EMBL/GenBank/DDBJ whole genome shotgun (WGS) entry which is preliminary data.</text>
</comment>
<evidence type="ECO:0000313" key="3">
    <source>
        <dbReference type="Proteomes" id="UP000077134"/>
    </source>
</evidence>
<accession>A0A167G045</accession>
<keyword evidence="3" id="KW-1185">Reference proteome</keyword>
<dbReference type="KEGG" id="pcx:LPB68_18035"/>
<dbReference type="Proteomes" id="UP000077134">
    <property type="component" value="Unassembled WGS sequence"/>
</dbReference>
<reference evidence="2 3" key="1">
    <citation type="submission" date="2016-02" db="EMBL/GenBank/DDBJ databases">
        <title>Paenibacillus sp. LPB0068, isolated from Crassostrea gigas.</title>
        <authorList>
            <person name="Shin S.-K."/>
            <person name="Yi H."/>
        </authorList>
    </citation>
    <scope>NUCLEOTIDE SEQUENCE [LARGE SCALE GENOMIC DNA]</scope>
    <source>
        <strain evidence="2 3">LPB0068</strain>
    </source>
</reference>
<evidence type="ECO:0000259" key="1">
    <source>
        <dbReference type="Pfam" id="PF12728"/>
    </source>
</evidence>
<dbReference type="InterPro" id="IPR009061">
    <property type="entry name" value="DNA-bd_dom_put_sf"/>
</dbReference>
<name>A0A167G045_9BACL</name>
<dbReference type="EMBL" id="LSFN01000005">
    <property type="protein sequence ID" value="OAB77073.1"/>
    <property type="molecule type" value="Genomic_DNA"/>
</dbReference>
<dbReference type="AlphaFoldDB" id="A0A167G045"/>
<dbReference type="SUPFAM" id="SSF46955">
    <property type="entry name" value="Putative DNA-binding domain"/>
    <property type="match status" value="1"/>
</dbReference>
<dbReference type="RefSeq" id="WP_068656367.1">
    <property type="nucleotide sequence ID" value="NZ_CP017770.1"/>
</dbReference>
<dbReference type="OrthoDB" id="2826842at2"/>
<protein>
    <recommendedName>
        <fullName evidence="1">Helix-turn-helix domain-containing protein</fullName>
    </recommendedName>
</protein>
<proteinExistence type="predicted"/>
<organism evidence="2 3">
    <name type="scientific">Paenibacillus crassostreae</name>
    <dbReference type="NCBI Taxonomy" id="1763538"/>
    <lineage>
        <taxon>Bacteria</taxon>
        <taxon>Bacillati</taxon>
        <taxon>Bacillota</taxon>
        <taxon>Bacilli</taxon>
        <taxon>Bacillales</taxon>
        <taxon>Paenibacillaceae</taxon>
        <taxon>Paenibacillus</taxon>
    </lineage>
</organism>
<dbReference type="Pfam" id="PF12728">
    <property type="entry name" value="HTH_17"/>
    <property type="match status" value="1"/>
</dbReference>
<sequence>MDDFIFEHHLQRLLRDELVQTLIEIKTRHSLTLKQYMTISEVADRTGIGVYTLRQLTYTRAMPHRKVRARIIFDYNEIEETIVMFRANRWKDPEKEWDVKVVQEEIRNFEKSKGEPEMIEEIIRKIFKEELANFSDEINQLTKGERERYYGRTILTIKEASKHFRTSPATIYSLIKEDGMPHFKIQSRYYIVLEEAEAFLWRETAKSYADSGNIYWERILKRLDWEEKERVLAYEKALKRLEERF</sequence>
<feature type="domain" description="Helix-turn-helix" evidence="1">
    <location>
        <begin position="155"/>
        <end position="202"/>
    </location>
</feature>
<dbReference type="InterPro" id="IPR041657">
    <property type="entry name" value="HTH_17"/>
</dbReference>